<keyword evidence="9 14" id="KW-1278">Translocase</keyword>
<dbReference type="HAMAP" id="MF_01346">
    <property type="entry name" value="ATP_synth_alpha_bact"/>
    <property type="match status" value="1"/>
</dbReference>
<dbReference type="CDD" id="cd18113">
    <property type="entry name" value="ATP-synt_F1_alpha_C"/>
    <property type="match status" value="1"/>
</dbReference>
<evidence type="ECO:0000259" key="16">
    <source>
        <dbReference type="Pfam" id="PF00006"/>
    </source>
</evidence>
<feature type="domain" description="ATP synthase alpha subunit C-terminal" evidence="17">
    <location>
        <begin position="371"/>
        <end position="493"/>
    </location>
</feature>
<dbReference type="GO" id="GO:0005886">
    <property type="term" value="C:plasma membrane"/>
    <property type="evidence" value="ECO:0007669"/>
    <property type="project" value="UniProtKB-SubCell"/>
</dbReference>
<evidence type="ECO:0000256" key="13">
    <source>
        <dbReference type="ARBA" id="ARBA00023310"/>
    </source>
</evidence>
<evidence type="ECO:0000256" key="1">
    <source>
        <dbReference type="ARBA" id="ARBA00003784"/>
    </source>
</evidence>
<dbReference type="FunFam" id="1.20.150.20:FF:000001">
    <property type="entry name" value="ATP synthase subunit alpha"/>
    <property type="match status" value="1"/>
</dbReference>
<evidence type="ECO:0000256" key="8">
    <source>
        <dbReference type="ARBA" id="ARBA00022840"/>
    </source>
</evidence>
<dbReference type="PANTHER" id="PTHR48082">
    <property type="entry name" value="ATP SYNTHASE SUBUNIT ALPHA, MITOCHONDRIAL"/>
    <property type="match status" value="1"/>
</dbReference>
<dbReference type="FunFam" id="3.40.50.300:FF:000002">
    <property type="entry name" value="ATP synthase subunit alpha"/>
    <property type="match status" value="1"/>
</dbReference>
<comment type="catalytic activity">
    <reaction evidence="14">
        <text>ATP + H2O + 4 H(+)(in) = ADP + phosphate + 5 H(+)(out)</text>
        <dbReference type="Rhea" id="RHEA:57720"/>
        <dbReference type="ChEBI" id="CHEBI:15377"/>
        <dbReference type="ChEBI" id="CHEBI:15378"/>
        <dbReference type="ChEBI" id="CHEBI:30616"/>
        <dbReference type="ChEBI" id="CHEBI:43474"/>
        <dbReference type="ChEBI" id="CHEBI:456216"/>
        <dbReference type="EC" id="7.1.2.2"/>
    </reaction>
</comment>
<dbReference type="InterPro" id="IPR005294">
    <property type="entry name" value="ATP_synth_F1_asu"/>
</dbReference>
<feature type="site" description="Required for activity" evidence="14">
    <location>
        <position position="362"/>
    </location>
</feature>
<dbReference type="Pfam" id="PF02874">
    <property type="entry name" value="ATP-synt_ab_N"/>
    <property type="match status" value="1"/>
</dbReference>
<comment type="caution">
    <text evidence="19">The sequence shown here is derived from an EMBL/GenBank/DDBJ whole genome shotgun (WGS) entry which is preliminary data.</text>
</comment>
<comment type="function">
    <text evidence="1 14">Produces ATP from ADP in the presence of a proton gradient across the membrane. The alpha chain is a regulatory subunit.</text>
</comment>
<feature type="binding site" evidence="14">
    <location>
        <begin position="169"/>
        <end position="176"/>
    </location>
    <ligand>
        <name>ATP</name>
        <dbReference type="ChEBI" id="CHEBI:30616"/>
    </ligand>
</feature>
<dbReference type="EMBL" id="SRHY01000026">
    <property type="protein sequence ID" value="TFJ92256.1"/>
    <property type="molecule type" value="Genomic_DNA"/>
</dbReference>
<evidence type="ECO:0000256" key="10">
    <source>
        <dbReference type="ARBA" id="ARBA00023065"/>
    </source>
</evidence>
<dbReference type="EC" id="7.1.2.2" evidence="14"/>
<dbReference type="NCBIfam" id="TIGR00962">
    <property type="entry name" value="atpA"/>
    <property type="match status" value="1"/>
</dbReference>
<gene>
    <name evidence="14" type="primary">atpA</name>
    <name evidence="19" type="ORF">E4U82_13420</name>
</gene>
<dbReference type="SUPFAM" id="SSF47917">
    <property type="entry name" value="C-terminal domain of alpha and beta subunits of F1 ATP synthase"/>
    <property type="match status" value="1"/>
</dbReference>
<evidence type="ECO:0000259" key="18">
    <source>
        <dbReference type="Pfam" id="PF02874"/>
    </source>
</evidence>
<proteinExistence type="inferred from homology"/>
<sequence length="503" mass="54549">MSIKAEEISSLIKQQIENFDSDIEVNDVGTVIEVGDGIARAHGLDDAMAGELLEFSNGVMGMAQNLEEGNVGIVILGPFTDINEGDEVRRTGRVMQVPVGEELLGRVVNPLGQPIDGKGSVETTKNRPIESPAPSIMDRQEVNEPLQTGIKAIDALVPIGRGQRELIIGDRQTGKTTVAVDTILNQKDEDMICIYVAIGQKESTVRGTVETFRRHGALDNTIVVSAGASEPAPLLYMAPYAGVSMGEEFMHNGKHVLVVYDDLTKQAAAYRELSLLLRRPPGREAFPGDVFYVHSRLLERAAKLSDAKGGGSLTALPFVETQAGDIGAYIPTNVISITDGQIFLQSDLFFSGVRPAINAGLSVSRVGGSAQLKAMKKVAGTLRLDLASFRELESFAQFGSDLDKSTKAKLDRGARTVEILKQGLHEPLAVEKQVMIIYALTKGFLDDVPVEDITRFESELHTWLDENGKELLSTIRETGKLAEADDMNKAIEAFKKTFLPSDQ</sequence>
<name>A0A4Y9A8T4_9BACI</name>
<feature type="region of interest" description="Disordered" evidence="15">
    <location>
        <begin position="114"/>
        <end position="133"/>
    </location>
</feature>
<dbReference type="AlphaFoldDB" id="A0A4Y9A8T4"/>
<keyword evidence="6 14" id="KW-0547">Nucleotide-binding</keyword>
<evidence type="ECO:0000256" key="5">
    <source>
        <dbReference type="ARBA" id="ARBA00022475"/>
    </source>
</evidence>
<evidence type="ECO:0000256" key="12">
    <source>
        <dbReference type="ARBA" id="ARBA00023196"/>
    </source>
</evidence>
<dbReference type="Gene3D" id="2.40.30.20">
    <property type="match status" value="1"/>
</dbReference>
<organism evidence="19 20">
    <name type="scientific">Lentibacillus salicampi</name>
    <dbReference type="NCBI Taxonomy" id="175306"/>
    <lineage>
        <taxon>Bacteria</taxon>
        <taxon>Bacillati</taxon>
        <taxon>Bacillota</taxon>
        <taxon>Bacilli</taxon>
        <taxon>Bacillales</taxon>
        <taxon>Bacillaceae</taxon>
        <taxon>Lentibacillus</taxon>
    </lineage>
</organism>
<evidence type="ECO:0000256" key="7">
    <source>
        <dbReference type="ARBA" id="ARBA00022781"/>
    </source>
</evidence>
<evidence type="ECO:0000256" key="4">
    <source>
        <dbReference type="ARBA" id="ARBA00022448"/>
    </source>
</evidence>
<evidence type="ECO:0000256" key="11">
    <source>
        <dbReference type="ARBA" id="ARBA00023136"/>
    </source>
</evidence>
<keyword evidence="20" id="KW-1185">Reference proteome</keyword>
<accession>A0A4Y9A8T4</accession>
<dbReference type="Gene3D" id="3.40.50.300">
    <property type="entry name" value="P-loop containing nucleotide triphosphate hydrolases"/>
    <property type="match status" value="1"/>
</dbReference>
<evidence type="ECO:0000313" key="20">
    <source>
        <dbReference type="Proteomes" id="UP000298484"/>
    </source>
</evidence>
<dbReference type="Gene3D" id="1.20.150.20">
    <property type="entry name" value="ATP synthase alpha/beta chain, C-terminal domain"/>
    <property type="match status" value="1"/>
</dbReference>
<keyword evidence="13 14" id="KW-0066">ATP synthesis</keyword>
<keyword evidence="8 14" id="KW-0067">ATP-binding</keyword>
<dbReference type="InterPro" id="IPR000194">
    <property type="entry name" value="ATPase_F1/V1/A1_a/bsu_nucl-bd"/>
</dbReference>
<dbReference type="Pfam" id="PF00306">
    <property type="entry name" value="ATP-synt_ab_C"/>
    <property type="match status" value="1"/>
</dbReference>
<keyword evidence="11 14" id="KW-0472">Membrane</keyword>
<dbReference type="GO" id="GO:0005524">
    <property type="term" value="F:ATP binding"/>
    <property type="evidence" value="ECO:0007669"/>
    <property type="project" value="UniProtKB-UniRule"/>
</dbReference>
<dbReference type="SUPFAM" id="SSF50615">
    <property type="entry name" value="N-terminal domain of alpha and beta subunits of F1 ATP synthase"/>
    <property type="match status" value="1"/>
</dbReference>
<dbReference type="InterPro" id="IPR004100">
    <property type="entry name" value="ATPase_F1/V1/A1_a/bsu_N"/>
</dbReference>
<keyword evidence="4 14" id="KW-0813">Transport</keyword>
<dbReference type="OrthoDB" id="9803053at2"/>
<dbReference type="GO" id="GO:0045259">
    <property type="term" value="C:proton-transporting ATP synthase complex"/>
    <property type="evidence" value="ECO:0007669"/>
    <property type="project" value="UniProtKB-KW"/>
</dbReference>
<keyword evidence="5 14" id="KW-1003">Cell membrane</keyword>
<comment type="subcellular location">
    <subcellularLocation>
        <location evidence="14">Cell membrane</location>
        <topology evidence="14">Peripheral membrane protein</topology>
    </subcellularLocation>
    <subcellularLocation>
        <location evidence="2">Membrane</location>
        <topology evidence="2">Peripheral membrane protein</topology>
    </subcellularLocation>
</comment>
<dbReference type="CDD" id="cd01132">
    <property type="entry name" value="F1-ATPase_alpha_CD"/>
    <property type="match status" value="1"/>
</dbReference>
<dbReference type="InterPro" id="IPR020003">
    <property type="entry name" value="ATPase_a/bsu_AS"/>
</dbReference>
<keyword evidence="7 14" id="KW-0375">Hydrogen ion transport</keyword>
<evidence type="ECO:0000256" key="2">
    <source>
        <dbReference type="ARBA" id="ARBA00004170"/>
    </source>
</evidence>
<dbReference type="GO" id="GO:0046933">
    <property type="term" value="F:proton-transporting ATP synthase activity, rotational mechanism"/>
    <property type="evidence" value="ECO:0007669"/>
    <property type="project" value="UniProtKB-UniRule"/>
</dbReference>
<evidence type="ECO:0000256" key="9">
    <source>
        <dbReference type="ARBA" id="ARBA00022967"/>
    </source>
</evidence>
<dbReference type="InterPro" id="IPR027417">
    <property type="entry name" value="P-loop_NTPase"/>
</dbReference>
<reference evidence="19 20" key="1">
    <citation type="submission" date="2019-03" db="EMBL/GenBank/DDBJ databases">
        <title>Genome sequence of Lentibacillus salicampi ATCC BAA-719.</title>
        <authorList>
            <person name="Maclea K.S."/>
            <person name="Simoes Junior M."/>
        </authorList>
    </citation>
    <scope>NUCLEOTIDE SEQUENCE [LARGE SCALE GENOMIC DNA]</scope>
    <source>
        <strain evidence="19 20">ATCC BAA-719</strain>
    </source>
</reference>
<evidence type="ECO:0000256" key="14">
    <source>
        <dbReference type="HAMAP-Rule" id="MF_01346"/>
    </source>
</evidence>
<dbReference type="FunFam" id="2.40.30.20:FF:000001">
    <property type="entry name" value="ATP synthase subunit alpha"/>
    <property type="match status" value="1"/>
</dbReference>
<evidence type="ECO:0000256" key="15">
    <source>
        <dbReference type="SAM" id="MobiDB-lite"/>
    </source>
</evidence>
<dbReference type="InterPro" id="IPR033732">
    <property type="entry name" value="ATP_synth_F1_a_nt-bd_dom"/>
</dbReference>
<keyword evidence="12 14" id="KW-0139">CF(1)</keyword>
<dbReference type="Pfam" id="PF00006">
    <property type="entry name" value="ATP-synt_ab"/>
    <property type="match status" value="1"/>
</dbReference>
<protein>
    <recommendedName>
        <fullName evidence="14">ATP synthase subunit alpha</fullName>
        <ecNumber evidence="14">7.1.2.2</ecNumber>
    </recommendedName>
    <alternativeName>
        <fullName evidence="14">ATP synthase F1 sector subunit alpha</fullName>
    </alternativeName>
    <alternativeName>
        <fullName evidence="14">F-ATPase subunit alpha</fullName>
    </alternativeName>
</protein>
<dbReference type="GO" id="GO:0043531">
    <property type="term" value="F:ADP binding"/>
    <property type="evidence" value="ECO:0007669"/>
    <property type="project" value="TreeGrafter"/>
</dbReference>
<dbReference type="PROSITE" id="PS00152">
    <property type="entry name" value="ATPASE_ALPHA_BETA"/>
    <property type="match status" value="1"/>
</dbReference>
<evidence type="ECO:0000256" key="3">
    <source>
        <dbReference type="ARBA" id="ARBA00008936"/>
    </source>
</evidence>
<dbReference type="InterPro" id="IPR023366">
    <property type="entry name" value="ATP_synth_asu-like_sf"/>
</dbReference>
<feature type="domain" description="ATPase F1/V1/A1 complex alpha/beta subunit nucleotide-binding" evidence="16">
    <location>
        <begin position="149"/>
        <end position="364"/>
    </location>
</feature>
<feature type="domain" description="ATPase F1/V1/A1 complex alpha/beta subunit N-terminal" evidence="18">
    <location>
        <begin position="26"/>
        <end position="92"/>
    </location>
</feature>
<evidence type="ECO:0000256" key="6">
    <source>
        <dbReference type="ARBA" id="ARBA00022741"/>
    </source>
</evidence>
<dbReference type="RefSeq" id="WP_135110683.1">
    <property type="nucleotide sequence ID" value="NZ_SRHY01000026.1"/>
</dbReference>
<evidence type="ECO:0000259" key="17">
    <source>
        <dbReference type="Pfam" id="PF00306"/>
    </source>
</evidence>
<dbReference type="InterPro" id="IPR036121">
    <property type="entry name" value="ATPase_F1/V1/A1_a/bsu_N_sf"/>
</dbReference>
<evidence type="ECO:0000313" key="19">
    <source>
        <dbReference type="EMBL" id="TFJ92256.1"/>
    </source>
</evidence>
<dbReference type="PIRSF" id="PIRSF039088">
    <property type="entry name" value="F_ATPase_subunit_alpha"/>
    <property type="match status" value="1"/>
</dbReference>
<dbReference type="PANTHER" id="PTHR48082:SF2">
    <property type="entry name" value="ATP SYNTHASE SUBUNIT ALPHA, MITOCHONDRIAL"/>
    <property type="match status" value="1"/>
</dbReference>
<comment type="similarity">
    <text evidence="3 14">Belongs to the ATPase alpha/beta chains family.</text>
</comment>
<dbReference type="InterPro" id="IPR000793">
    <property type="entry name" value="ATP_synth_asu_C"/>
</dbReference>
<dbReference type="SUPFAM" id="SSF52540">
    <property type="entry name" value="P-loop containing nucleoside triphosphate hydrolases"/>
    <property type="match status" value="1"/>
</dbReference>
<dbReference type="Proteomes" id="UP000298484">
    <property type="component" value="Unassembled WGS sequence"/>
</dbReference>
<dbReference type="CDD" id="cd18116">
    <property type="entry name" value="ATP-synt_F1_alpha_N"/>
    <property type="match status" value="1"/>
</dbReference>
<keyword evidence="10 14" id="KW-0406">Ion transport</keyword>
<dbReference type="InterPro" id="IPR038376">
    <property type="entry name" value="ATP_synth_asu_C_sf"/>
</dbReference>
<dbReference type="NCBIfam" id="NF009884">
    <property type="entry name" value="PRK13343.1"/>
    <property type="match status" value="1"/>
</dbReference>